<comment type="catalytic activity">
    <reaction evidence="5">
        <text>a 2'-deoxyadenosine in DNA + S-adenosyl-L-methionine = an N(6)-methyl-2'-deoxyadenosine in DNA + S-adenosyl-L-homocysteine + H(+)</text>
        <dbReference type="Rhea" id="RHEA:15197"/>
        <dbReference type="Rhea" id="RHEA-COMP:12418"/>
        <dbReference type="Rhea" id="RHEA-COMP:12419"/>
        <dbReference type="ChEBI" id="CHEBI:15378"/>
        <dbReference type="ChEBI" id="CHEBI:57856"/>
        <dbReference type="ChEBI" id="CHEBI:59789"/>
        <dbReference type="ChEBI" id="CHEBI:90615"/>
        <dbReference type="ChEBI" id="CHEBI:90616"/>
        <dbReference type="EC" id="2.1.1.72"/>
    </reaction>
</comment>
<evidence type="ECO:0000256" key="3">
    <source>
        <dbReference type="ARBA" id="ARBA00022679"/>
    </source>
</evidence>
<dbReference type="InterPro" id="IPR023095">
    <property type="entry name" value="Ade_MeTrfase_dom_2"/>
</dbReference>
<dbReference type="Gene3D" id="3.90.120.10">
    <property type="entry name" value="DNA Methylase, subunit A, domain 2"/>
    <property type="match status" value="1"/>
</dbReference>
<dbReference type="EMBL" id="CAXAMM010003322">
    <property type="protein sequence ID" value="CAK8999371.1"/>
    <property type="molecule type" value="Genomic_DNA"/>
</dbReference>
<evidence type="ECO:0000256" key="6">
    <source>
        <dbReference type="SAM" id="Coils"/>
    </source>
</evidence>
<keyword evidence="6" id="KW-0175">Coiled coil</keyword>
<dbReference type="Gene3D" id="2.60.40.4380">
    <property type="entry name" value="Translational regulator CsrA"/>
    <property type="match status" value="1"/>
</dbReference>
<dbReference type="InterPro" id="IPR029063">
    <property type="entry name" value="SAM-dependent_MTases_sf"/>
</dbReference>
<feature type="coiled-coil region" evidence="6">
    <location>
        <begin position="763"/>
        <end position="818"/>
    </location>
</feature>
<evidence type="ECO:0000256" key="7">
    <source>
        <dbReference type="SAM" id="MobiDB-lite"/>
    </source>
</evidence>
<protein>
    <submittedName>
        <fullName evidence="8">Translational regulator CsrA</fullName>
    </submittedName>
</protein>
<evidence type="ECO:0000256" key="5">
    <source>
        <dbReference type="ARBA" id="ARBA00047942"/>
    </source>
</evidence>
<feature type="compositionally biased region" description="Basic and acidic residues" evidence="7">
    <location>
        <begin position="9"/>
        <end position="22"/>
    </location>
</feature>
<feature type="region of interest" description="Disordered" evidence="7">
    <location>
        <begin position="850"/>
        <end position="874"/>
    </location>
</feature>
<proteinExistence type="inferred from homology"/>
<accession>A0ABP0I9X0</accession>
<dbReference type="InterPro" id="IPR002052">
    <property type="entry name" value="DNA_methylase_N6_adenine_CS"/>
</dbReference>
<evidence type="ECO:0000313" key="8">
    <source>
        <dbReference type="EMBL" id="CAK8999371.1"/>
    </source>
</evidence>
<dbReference type="PANTHER" id="PTHR10629">
    <property type="entry name" value="CYTOSINE-SPECIFIC METHYLTRANSFERASE"/>
    <property type="match status" value="1"/>
</dbReference>
<dbReference type="HAMAP" id="MF_00167">
    <property type="entry name" value="CsrA"/>
    <property type="match status" value="1"/>
</dbReference>
<dbReference type="Pfam" id="PF00145">
    <property type="entry name" value="DNA_methylase"/>
    <property type="match status" value="2"/>
</dbReference>
<organism evidence="8 9">
    <name type="scientific">Durusdinium trenchii</name>
    <dbReference type="NCBI Taxonomy" id="1381693"/>
    <lineage>
        <taxon>Eukaryota</taxon>
        <taxon>Sar</taxon>
        <taxon>Alveolata</taxon>
        <taxon>Dinophyceae</taxon>
        <taxon>Suessiales</taxon>
        <taxon>Symbiodiniaceae</taxon>
        <taxon>Durusdinium</taxon>
    </lineage>
</organism>
<gene>
    <name evidence="8" type="ORF">SCF082_LOCUS6021</name>
</gene>
<dbReference type="InterPro" id="IPR012327">
    <property type="entry name" value="MeTrfase_D12"/>
</dbReference>
<comment type="similarity">
    <text evidence="1">Belongs to the N(4)/N(6)-methyltransferase family.</text>
</comment>
<dbReference type="Proteomes" id="UP001642464">
    <property type="component" value="Unassembled WGS sequence"/>
</dbReference>
<keyword evidence="3" id="KW-0808">Transferase</keyword>
<dbReference type="PROSITE" id="PS00092">
    <property type="entry name" value="N6_MTASE"/>
    <property type="match status" value="1"/>
</dbReference>
<dbReference type="Gene3D" id="1.10.1020.10">
    <property type="entry name" value="Adenine-specific Methyltransferase, Domain 2"/>
    <property type="match status" value="1"/>
</dbReference>
<sequence length="1545" mass="173880">GHWPVSVAGRRDRQGRMSRPRDGPWTQHQEMQMAINVDHIKELDAEAIADLDGGAFGLAVTRKIREVVKDIVDRPARLDGKVEPRKVILELAFTPVVAPDRDSGVLALRAIHLEPSVKGSVPTLRGGTTDVRIALNGTPRFNRENPDHFEQMPLEFGDGIGHAVEAIIQNAIDSVDAKSRVHVEQLPASVEPRGRYVVANADGHWEFRDPLPAPRKHGLRLTEINDYVDHARIMYSERDDDSNVAVDDDGKIISQISPVVWISPGAVVVVLDDDASSRRIDTASCSLEFTREFTLLKAEKEFSQREFVRAIRTIFWDSIPESIRPKLLKALRTLSWSTQEGAKGDIGTGRQNYGADIAMAVTGDGESLDSFERMTWGVRVFDDPALDTRFSVDVVMDVDFETKRFMIAPVDGHLNLAVDKTLKVVKDRITACPGQSFNITTTRVKDTRSYSELRIMKITSIAPWFGGKRTLAKEIVREFGTHRAYWGLCCGSLAVEFAKEPSTMEVCIDQHGDLTNLAFVLQNEGMAADLYGRLCRTLLSRELFEQSAMVIRQSTDFESVSPDTDRAYHYMVVSWFGRNGVSGTSNYNAGFCMRYTKNGGHAATRFISAVESIPSWHHRLRQMTIVRGDIFDHLPRIEDASGVVIYCDPPYVQKGAKYLHDFSPSDHARLADALRRFRKTRVVLSYYDDPLVRDIYDGWTCRHLKATKALVNQGMRDRSGAVKAPEILLMNGDLMEIGYIVATFVVAAIFSWLANRCIKPVDVDDQQAVIEKLKDKLSNRDNRIAQLQKEKQDEIDDRMSFEHECERYRERVIALEAQQTECTAYARALIEQIRRIRRVGVCRPRGIESHSSEKGHTYRVSAGSTPETETQCRTQTRPRMAIYMEVIFMLVLSRKENESIVVGDNIMIKIVEIRGNRVRVGVDAPKGLPIHRNEIYEAFLEFHRQHPGVYWEFVQMAEAIRANHARYSARTIMEVIRWHRDLGSQGGEFKINNNHIPYYARLAMLRRPTRLAGLFELRTSRYDIDDATLLGECRSIEHAGGLMATQQRIFWFDERPGTLPADREIIVDCFAGGGGASLGITRATGLPVDVAANHDKSAIAMHLANHPETRHYCENLWDLDPEDVTEGWAARVRPRVILLENVEEFADWGPLRNGRPVKSKRGITFSQWCNQLRELGYRVEWRILTASDYGAPTTRKRLFLVARCDGEPIVWPEPTHGSPQAIRKQIQRQGWSRLQKWRPASEIIDWSIPCPSIFLSTSEAKAIGCKRPLADKTMKRIAEGIRRYVIETSDPFIVRVNHGSDHFRGQSIDDPLATVTGRNGFGVICPQLMSYYGERPGQRGRGRLIESPVPTVVTENRIALVSAFIAKHFGGMVGTEINRPFPTVTERGAQNQLVAATLVKNNHGGKQVFDVAEPLRTVCAQGTHHALVECRVEQVRAFLWKYYGSGGQWNSLNEPAPTITVRDRLALGLVTIGGTPWQIVDIGMRMLTPRELFRAQGFPDSYEIEIGVNGKPATKSAQVGRCGNSVCPDVVIALVRANFRVQPVG</sequence>
<keyword evidence="2" id="KW-0489">Methyltransferase</keyword>
<evidence type="ECO:0000313" key="9">
    <source>
        <dbReference type="Proteomes" id="UP001642464"/>
    </source>
</evidence>
<keyword evidence="4" id="KW-0949">S-adenosyl-L-methionine</keyword>
<dbReference type="InterPro" id="IPR001525">
    <property type="entry name" value="C5_MeTfrase"/>
</dbReference>
<dbReference type="InterPro" id="IPR003751">
    <property type="entry name" value="CsrA"/>
</dbReference>
<dbReference type="InterPro" id="IPR050390">
    <property type="entry name" value="C5-Methyltransferase"/>
</dbReference>
<evidence type="ECO:0000256" key="2">
    <source>
        <dbReference type="ARBA" id="ARBA00022603"/>
    </source>
</evidence>
<dbReference type="Pfam" id="PF02599">
    <property type="entry name" value="CsrA"/>
    <property type="match status" value="1"/>
</dbReference>
<dbReference type="InterPro" id="IPR036107">
    <property type="entry name" value="CsrA_sf"/>
</dbReference>
<comment type="caution">
    <text evidence="8">The sequence shown here is derived from an EMBL/GenBank/DDBJ whole genome shotgun (WGS) entry which is preliminary data.</text>
</comment>
<dbReference type="Pfam" id="PF02086">
    <property type="entry name" value="MethyltransfD12"/>
    <property type="match status" value="1"/>
</dbReference>
<evidence type="ECO:0000256" key="1">
    <source>
        <dbReference type="ARBA" id="ARBA00006594"/>
    </source>
</evidence>
<dbReference type="SUPFAM" id="SSF117130">
    <property type="entry name" value="CsrA-like"/>
    <property type="match status" value="1"/>
</dbReference>
<reference evidence="8 9" key="1">
    <citation type="submission" date="2024-02" db="EMBL/GenBank/DDBJ databases">
        <authorList>
            <person name="Chen Y."/>
            <person name="Shah S."/>
            <person name="Dougan E. K."/>
            <person name="Thang M."/>
            <person name="Chan C."/>
        </authorList>
    </citation>
    <scope>NUCLEOTIDE SEQUENCE [LARGE SCALE GENOMIC DNA]</scope>
</reference>
<evidence type="ECO:0000256" key="4">
    <source>
        <dbReference type="ARBA" id="ARBA00022691"/>
    </source>
</evidence>
<feature type="region of interest" description="Disordered" evidence="7">
    <location>
        <begin position="1"/>
        <end position="27"/>
    </location>
</feature>
<dbReference type="SUPFAM" id="SSF53335">
    <property type="entry name" value="S-adenosyl-L-methionine-dependent methyltransferases"/>
    <property type="match status" value="2"/>
</dbReference>
<name>A0ABP0I9X0_9DINO</name>
<dbReference type="Gene3D" id="3.40.50.150">
    <property type="entry name" value="Vaccinia Virus protein VP39"/>
    <property type="match status" value="3"/>
</dbReference>
<feature type="non-terminal residue" evidence="8">
    <location>
        <position position="1"/>
    </location>
</feature>
<keyword evidence="9" id="KW-1185">Reference proteome</keyword>
<feature type="compositionally biased region" description="Polar residues" evidence="7">
    <location>
        <begin position="862"/>
        <end position="874"/>
    </location>
</feature>
<dbReference type="PANTHER" id="PTHR10629:SF52">
    <property type="entry name" value="DNA (CYTOSINE-5)-METHYLTRANSFERASE 1"/>
    <property type="match status" value="1"/>
</dbReference>
<feature type="non-terminal residue" evidence="8">
    <location>
        <position position="1545"/>
    </location>
</feature>